<reference evidence="5" key="3">
    <citation type="submission" date="2022-06" db="UniProtKB">
        <authorList>
            <consortium name="EnsemblMetazoa"/>
        </authorList>
    </citation>
    <scope>IDENTIFICATION</scope>
</reference>
<protein>
    <recommendedName>
        <fullName evidence="3">SAP domain-containing protein</fullName>
    </recommendedName>
</protein>
<dbReference type="SUPFAM" id="SSF68906">
    <property type="entry name" value="SAP domain"/>
    <property type="match status" value="1"/>
</dbReference>
<dbReference type="PANTHER" id="PTHR46551">
    <property type="entry name" value="SAP DOMAIN-CONTAINING RIBONUCLEOPROTEIN"/>
    <property type="match status" value="1"/>
</dbReference>
<keyword evidence="1" id="KW-0597">Phosphoprotein</keyword>
<dbReference type="InterPro" id="IPR036361">
    <property type="entry name" value="SAP_dom_sf"/>
</dbReference>
<evidence type="ECO:0000313" key="4">
    <source>
        <dbReference type="EMBL" id="KAF7492230.1"/>
    </source>
</evidence>
<comment type="similarity">
    <text evidence="2">Belongs to the SAP domain-containing ribonucleoprotein family.</text>
</comment>
<evidence type="ECO:0000313" key="5">
    <source>
        <dbReference type="EnsemblMetazoa" id="KAF7492230.1"/>
    </source>
</evidence>
<name>A0A834R9C8_SARSC</name>
<dbReference type="GO" id="GO:0005634">
    <property type="term" value="C:nucleus"/>
    <property type="evidence" value="ECO:0007669"/>
    <property type="project" value="TreeGrafter"/>
</dbReference>
<dbReference type="InterPro" id="IPR003034">
    <property type="entry name" value="SAP_dom"/>
</dbReference>
<sequence>MDFHNLSQLKVADLKQLLKQRNLSLVGNKSDLIQRLQTSLIKEATMINTGPAVANNSLSSTSSIKDMSKIEIDEDAILGDDDESSSMKNDDSIIQNEDLLLCETTNIVPTNPIVSVTNDSKIKANQQTSMSFTKMAPASKSDSAELAKNSEKQAILPIKSDTTSTKEQTNKTSIVSTKTNKLMPIKTTEEKKLDRQARFADPKLLSRAQRFGISVKGQPTSETGKLLKRMQRFGEAISTKAKSLEEQQRLERRMARFGKVTKSDSTTKPSSVSENILKRQARFGIVSKP</sequence>
<dbReference type="EnsemblMetazoa" id="SSS_8461s_mrna">
    <property type="protein sequence ID" value="KAF7492230.1"/>
    <property type="gene ID" value="SSS_8461"/>
</dbReference>
<keyword evidence="6" id="KW-1185">Reference proteome</keyword>
<dbReference type="PROSITE" id="PS50800">
    <property type="entry name" value="SAP"/>
    <property type="match status" value="1"/>
</dbReference>
<feature type="domain" description="SAP" evidence="3">
    <location>
        <begin position="6"/>
        <end position="40"/>
    </location>
</feature>
<proteinExistence type="inferred from homology"/>
<accession>A0A834R9C8</accession>
<evidence type="ECO:0000256" key="1">
    <source>
        <dbReference type="ARBA" id="ARBA00022553"/>
    </source>
</evidence>
<reference evidence="4" key="2">
    <citation type="submission" date="2020-01" db="EMBL/GenBank/DDBJ databases">
        <authorList>
            <person name="Korhonen P.K.K."/>
            <person name="Guangxu M.G."/>
            <person name="Wang T.W."/>
            <person name="Stroehlein A.J.S."/>
            <person name="Young N.D."/>
            <person name="Ang C.-S.A."/>
            <person name="Fernando D.W.F."/>
            <person name="Lu H.L."/>
            <person name="Taylor S.T."/>
            <person name="Ehtesham M.E.M."/>
            <person name="Najaraj S.H.N."/>
            <person name="Harsha G.H.G."/>
            <person name="Madugundu A.M."/>
            <person name="Renuse S.R."/>
            <person name="Holt D.H."/>
            <person name="Pandey A.P."/>
            <person name="Papenfuss A.P."/>
            <person name="Gasser R.B.G."/>
            <person name="Fischer K.F."/>
        </authorList>
    </citation>
    <scope>NUCLEOTIDE SEQUENCE</scope>
    <source>
        <strain evidence="4">SSS_KF_BRIS2020</strain>
    </source>
</reference>
<evidence type="ECO:0000259" key="3">
    <source>
        <dbReference type="PROSITE" id="PS50800"/>
    </source>
</evidence>
<dbReference type="Pfam" id="PF02037">
    <property type="entry name" value="SAP"/>
    <property type="match status" value="1"/>
</dbReference>
<evidence type="ECO:0000313" key="6">
    <source>
        <dbReference type="Proteomes" id="UP000070412"/>
    </source>
</evidence>
<dbReference type="SMART" id="SM00513">
    <property type="entry name" value="SAP"/>
    <property type="match status" value="1"/>
</dbReference>
<reference evidence="6" key="1">
    <citation type="journal article" date="2020" name="PLoS Negl. Trop. Dis.">
        <title>High-quality nuclear genome for Sarcoptes scabiei-A critical resource for a neglected parasite.</title>
        <authorList>
            <person name="Korhonen P.K."/>
            <person name="Gasser R.B."/>
            <person name="Ma G."/>
            <person name="Wang T."/>
            <person name="Stroehlein A.J."/>
            <person name="Young N.D."/>
            <person name="Ang C.S."/>
            <person name="Fernando D.D."/>
            <person name="Lu H.C."/>
            <person name="Taylor S."/>
            <person name="Reynolds S.L."/>
            <person name="Mofiz E."/>
            <person name="Najaraj S.H."/>
            <person name="Gowda H."/>
            <person name="Madugundu A."/>
            <person name="Renuse S."/>
            <person name="Holt D."/>
            <person name="Pandey A."/>
            <person name="Papenfuss A.T."/>
            <person name="Fischer K."/>
        </authorList>
    </citation>
    <scope>NUCLEOTIDE SEQUENCE [LARGE SCALE GENOMIC DNA]</scope>
</reference>
<gene>
    <name evidence="4" type="ORF">SSS_8461</name>
</gene>
<dbReference type="Proteomes" id="UP000070412">
    <property type="component" value="Unassembled WGS sequence"/>
</dbReference>
<dbReference type="InterPro" id="IPR052240">
    <property type="entry name" value="SAP_domain_ribonucleoprotein"/>
</dbReference>
<dbReference type="Gene3D" id="1.10.720.30">
    <property type="entry name" value="SAP domain"/>
    <property type="match status" value="1"/>
</dbReference>
<dbReference type="PANTHER" id="PTHR46551:SF1">
    <property type="entry name" value="SAP DOMAIN-CONTAINING RIBONUCLEOPROTEIN"/>
    <property type="match status" value="1"/>
</dbReference>
<dbReference type="EMBL" id="WVUK01000056">
    <property type="protein sequence ID" value="KAF7492230.1"/>
    <property type="molecule type" value="Genomic_DNA"/>
</dbReference>
<dbReference type="GO" id="GO:0016973">
    <property type="term" value="P:poly(A)+ mRNA export from nucleus"/>
    <property type="evidence" value="ECO:0007669"/>
    <property type="project" value="TreeGrafter"/>
</dbReference>
<dbReference type="OrthoDB" id="5837849at2759"/>
<organism evidence="4">
    <name type="scientific">Sarcoptes scabiei</name>
    <name type="common">Itch mite</name>
    <name type="synonym">Acarus scabiei</name>
    <dbReference type="NCBI Taxonomy" id="52283"/>
    <lineage>
        <taxon>Eukaryota</taxon>
        <taxon>Metazoa</taxon>
        <taxon>Ecdysozoa</taxon>
        <taxon>Arthropoda</taxon>
        <taxon>Chelicerata</taxon>
        <taxon>Arachnida</taxon>
        <taxon>Acari</taxon>
        <taxon>Acariformes</taxon>
        <taxon>Sarcoptiformes</taxon>
        <taxon>Astigmata</taxon>
        <taxon>Psoroptidia</taxon>
        <taxon>Sarcoptoidea</taxon>
        <taxon>Sarcoptidae</taxon>
        <taxon>Sarcoptinae</taxon>
        <taxon>Sarcoptes</taxon>
    </lineage>
</organism>
<evidence type="ECO:0000256" key="2">
    <source>
        <dbReference type="ARBA" id="ARBA00046328"/>
    </source>
</evidence>
<dbReference type="AlphaFoldDB" id="A0A834R9C8"/>